<evidence type="ECO:0000313" key="3">
    <source>
        <dbReference type="EMBL" id="KAK3227286.1"/>
    </source>
</evidence>
<evidence type="ECO:0000313" key="4">
    <source>
        <dbReference type="Proteomes" id="UP001281410"/>
    </source>
</evidence>
<dbReference type="Pfam" id="PF26138">
    <property type="entry name" value="DUF8040"/>
    <property type="match status" value="1"/>
</dbReference>
<dbReference type="AlphaFoldDB" id="A0AAE0EGA2"/>
<name>A0AAE0EGA2_9ROSI</name>
<proteinExistence type="predicted"/>
<accession>A0AAE0EGA2</accession>
<dbReference type="InterPro" id="IPR058353">
    <property type="entry name" value="DUF8040"/>
</dbReference>
<evidence type="ECO:0000256" key="1">
    <source>
        <dbReference type="SAM" id="Phobius"/>
    </source>
</evidence>
<feature type="domain" description="DUF8040" evidence="2">
    <location>
        <begin position="53"/>
        <end position="98"/>
    </location>
</feature>
<comment type="caution">
    <text evidence="3">The sequence shown here is derived from an EMBL/GenBank/DDBJ whole genome shotgun (WGS) entry which is preliminary data.</text>
</comment>
<keyword evidence="1" id="KW-0472">Membrane</keyword>
<reference evidence="3" key="1">
    <citation type="journal article" date="2023" name="Plant J.">
        <title>Genome sequences and population genomics provide insights into the demographic history, inbreeding, and mutation load of two 'living fossil' tree species of Dipteronia.</title>
        <authorList>
            <person name="Feng Y."/>
            <person name="Comes H.P."/>
            <person name="Chen J."/>
            <person name="Zhu S."/>
            <person name="Lu R."/>
            <person name="Zhang X."/>
            <person name="Li P."/>
            <person name="Qiu J."/>
            <person name="Olsen K.M."/>
            <person name="Qiu Y."/>
        </authorList>
    </citation>
    <scope>NUCLEOTIDE SEQUENCE</scope>
    <source>
        <strain evidence="3">NBL</strain>
    </source>
</reference>
<dbReference type="InterPro" id="IPR045249">
    <property type="entry name" value="HARBI1-like"/>
</dbReference>
<gene>
    <name evidence="3" type="ORF">Dsin_007148</name>
</gene>
<evidence type="ECO:0000259" key="2">
    <source>
        <dbReference type="Pfam" id="PF26138"/>
    </source>
</evidence>
<dbReference type="EMBL" id="JANJYJ010000002">
    <property type="protein sequence ID" value="KAK3227286.1"/>
    <property type="molecule type" value="Genomic_DNA"/>
</dbReference>
<dbReference type="Proteomes" id="UP001281410">
    <property type="component" value="Unassembled WGS sequence"/>
</dbReference>
<sequence length="207" mass="23923">MDNNNQSDSSYSESDLEAEELELEALELAMALRRVEYYQNRNKIPCYTGGLTGHVTLIEAVAICLCILSHWAVMRVVAERFQRSKDTIYRQFKRVLKGLYGLAPHIIREQNRGQQPPPPEIKDRPKFYPYFKKCIGAIDETHISAWAPAHKQNSYRDRKVKITQNIMCVCSFDMMFTFVYTGWKGTANDSRVFLDAIGRPGERFSPF</sequence>
<feature type="transmembrane region" description="Helical" evidence="1">
    <location>
        <begin position="166"/>
        <end position="183"/>
    </location>
</feature>
<dbReference type="PANTHER" id="PTHR22930">
    <property type="match status" value="1"/>
</dbReference>
<feature type="transmembrane region" description="Helical" evidence="1">
    <location>
        <begin position="57"/>
        <end position="78"/>
    </location>
</feature>
<keyword evidence="4" id="KW-1185">Reference proteome</keyword>
<keyword evidence="1" id="KW-0812">Transmembrane</keyword>
<dbReference type="PANTHER" id="PTHR22930:SF259">
    <property type="entry name" value="OS08G0106900 PROTEIN"/>
    <property type="match status" value="1"/>
</dbReference>
<organism evidence="3 4">
    <name type="scientific">Dipteronia sinensis</name>
    <dbReference type="NCBI Taxonomy" id="43782"/>
    <lineage>
        <taxon>Eukaryota</taxon>
        <taxon>Viridiplantae</taxon>
        <taxon>Streptophyta</taxon>
        <taxon>Embryophyta</taxon>
        <taxon>Tracheophyta</taxon>
        <taxon>Spermatophyta</taxon>
        <taxon>Magnoliopsida</taxon>
        <taxon>eudicotyledons</taxon>
        <taxon>Gunneridae</taxon>
        <taxon>Pentapetalae</taxon>
        <taxon>rosids</taxon>
        <taxon>malvids</taxon>
        <taxon>Sapindales</taxon>
        <taxon>Sapindaceae</taxon>
        <taxon>Hippocastanoideae</taxon>
        <taxon>Acereae</taxon>
        <taxon>Dipteronia</taxon>
    </lineage>
</organism>
<keyword evidence="1" id="KW-1133">Transmembrane helix</keyword>
<protein>
    <recommendedName>
        <fullName evidence="2">DUF8040 domain-containing protein</fullName>
    </recommendedName>
</protein>